<name>A0A0N4ZQD6_PARTI</name>
<accession>A0A0N4ZQD6</accession>
<dbReference type="GO" id="GO:0000209">
    <property type="term" value="P:protein polyubiquitination"/>
    <property type="evidence" value="ECO:0007669"/>
    <property type="project" value="TreeGrafter"/>
</dbReference>
<evidence type="ECO:0000256" key="2">
    <source>
        <dbReference type="ARBA" id="ARBA00004123"/>
    </source>
</evidence>
<dbReference type="PANTHER" id="PTHR13931:SF2">
    <property type="entry name" value="UBIQUITIN CONJUGATION FACTOR E4 B"/>
    <property type="match status" value="1"/>
</dbReference>
<dbReference type="GO" id="GO:0005737">
    <property type="term" value="C:cytoplasm"/>
    <property type="evidence" value="ECO:0007669"/>
    <property type="project" value="UniProtKB-SubCell"/>
</dbReference>
<keyword evidence="12" id="KW-1185">Reference proteome</keyword>
<dbReference type="SUPFAM" id="SSF57850">
    <property type="entry name" value="RING/U-box"/>
    <property type="match status" value="1"/>
</dbReference>
<evidence type="ECO:0000256" key="6">
    <source>
        <dbReference type="ARBA" id="ARBA00012483"/>
    </source>
</evidence>
<evidence type="ECO:0000313" key="12">
    <source>
        <dbReference type="Proteomes" id="UP000038045"/>
    </source>
</evidence>
<proteinExistence type="inferred from homology"/>
<evidence type="ECO:0000256" key="9">
    <source>
        <dbReference type="ARBA" id="ARBA00022786"/>
    </source>
</evidence>
<comment type="pathway">
    <text evidence="4">Protein modification; protein ubiquitination.</text>
</comment>
<dbReference type="InterPro" id="IPR019474">
    <property type="entry name" value="Ub_conjug_fac_E4_core"/>
</dbReference>
<evidence type="ECO:0000256" key="7">
    <source>
        <dbReference type="ARBA" id="ARBA00022490"/>
    </source>
</evidence>
<dbReference type="EC" id="2.3.2.27" evidence="6"/>
<organism evidence="12 13">
    <name type="scientific">Parastrongyloides trichosuri</name>
    <name type="common">Possum-specific nematode worm</name>
    <dbReference type="NCBI Taxonomy" id="131310"/>
    <lineage>
        <taxon>Eukaryota</taxon>
        <taxon>Metazoa</taxon>
        <taxon>Ecdysozoa</taxon>
        <taxon>Nematoda</taxon>
        <taxon>Chromadorea</taxon>
        <taxon>Rhabditida</taxon>
        <taxon>Tylenchina</taxon>
        <taxon>Panagrolaimomorpha</taxon>
        <taxon>Strongyloidoidea</taxon>
        <taxon>Strongyloididae</taxon>
        <taxon>Parastrongyloides</taxon>
    </lineage>
</organism>
<dbReference type="GO" id="GO:0005634">
    <property type="term" value="C:nucleus"/>
    <property type="evidence" value="ECO:0007669"/>
    <property type="project" value="UniProtKB-SubCell"/>
</dbReference>
<evidence type="ECO:0000256" key="1">
    <source>
        <dbReference type="ARBA" id="ARBA00000900"/>
    </source>
</evidence>
<dbReference type="GO" id="GO:0006511">
    <property type="term" value="P:ubiquitin-dependent protein catabolic process"/>
    <property type="evidence" value="ECO:0007669"/>
    <property type="project" value="InterPro"/>
</dbReference>
<keyword evidence="9" id="KW-0833">Ubl conjugation pathway</keyword>
<comment type="catalytic activity">
    <reaction evidence="1">
        <text>S-ubiquitinyl-[E2 ubiquitin-conjugating enzyme]-L-cysteine + [acceptor protein]-L-lysine = [E2 ubiquitin-conjugating enzyme]-L-cysteine + N(6)-ubiquitinyl-[acceptor protein]-L-lysine.</text>
        <dbReference type="EC" id="2.3.2.27"/>
    </reaction>
</comment>
<sequence length="1019" mass="118379">MIKQEINTVFKNITQGYYDTINNLSTDFNMASLSPDDISIMSSTLRDVVGIDENIFRRCLESYSVATTNNKAHLESFLKSIYNFKVAGVKCLDEKNTLTSKMQTYFGFAFTNEIGSQIENSFCETLLRDFEKVYAGSSNEFLDLKRRTLLRGICYMIVQCFVNVIVDEIFCFSLSKDILIDSFIYQFTKTENDQTFKFLLKFLCENLSENTLLLLFTPIFQKLRKLAMDRRSIRQIRLTANQVVHPELQWFPLVVLCKLLSLEDTKGSFNLLDVLIGQKNFSYNFKTKNMPYFQTMDTYLGPFFSLGIFDNGEIECSKEMNKVFEGQDVDNITGSSIAKQIREIHSDIRRYLLTICQQLVTKVSTRQGMTQYFIDVIKATEGRGKFHFERSQHLGHVFMLNFLHVVLSLASKVRIDNLDFEYLAKKGCQLPVVDLTKINMTSQEGEDYINKVNKDETKEEKFNFNTIIFYVAIFAIHTGFQPLITEFTSCKRDWAYIKKDLKRMKDSLDKEIERGAHSEIIRAYMQYRMHEESTKPLKFCLLSSIVMLYDQAITRVLAPFMDKLSLFLLDSLHSEAKKNYIPEEATDLFKFLPEMIIEHILSIFQFMETEKTNNGYCLPLVQRFLVVLSVSPHYFKAPFNYAKLLEVVVQAWSHARTQMSANYYQQILINNNTNNKITPILLKFYCDVESTGASSEFYDKFNIRRCIHFIFERFWDHGSQKSMLIKTMNSTSQEMLRFANIVIGDSTFLFDEVVGGMKKAILYEKELIELKKNASRNGDEIKNKQSKYDEAVRGVTSWIHTLSESLDLLKKLTDYSPKIFMNQLIGERLAALLNYNLVELSPPNHLSFISEKNLPKELGFDCKGLITKIITVYNALNTQQFAKFVASDERSFTSDKFKIIFEGIKEVFNISGALMEKFSLFLQIAYIEYDSKMEEEEDFGDDVPDEFRDPVMDNVMIDPVKLPSSGQIMDRKNIVKHLLNIQIDPFNRQPLKQEDLIPLPELKARIVEWIQEKKKARHH</sequence>
<dbReference type="Proteomes" id="UP000038045">
    <property type="component" value="Unplaced"/>
</dbReference>
<dbReference type="SMART" id="SM00504">
    <property type="entry name" value="Ubox"/>
    <property type="match status" value="1"/>
</dbReference>
<dbReference type="GO" id="GO:0034450">
    <property type="term" value="F:ubiquitin-ubiquitin ligase activity"/>
    <property type="evidence" value="ECO:0007669"/>
    <property type="project" value="InterPro"/>
</dbReference>
<dbReference type="CDD" id="cd16658">
    <property type="entry name" value="RING-Ubox_UBE4B"/>
    <property type="match status" value="1"/>
</dbReference>
<dbReference type="Pfam" id="PF10408">
    <property type="entry name" value="Ufd2P_core"/>
    <property type="match status" value="1"/>
</dbReference>
<evidence type="ECO:0000256" key="3">
    <source>
        <dbReference type="ARBA" id="ARBA00004496"/>
    </source>
</evidence>
<comment type="subcellular location">
    <subcellularLocation>
        <location evidence="3">Cytoplasm</location>
    </subcellularLocation>
    <subcellularLocation>
        <location evidence="2">Nucleus</location>
    </subcellularLocation>
</comment>
<dbReference type="InterPro" id="IPR045132">
    <property type="entry name" value="UBE4"/>
</dbReference>
<dbReference type="InterPro" id="IPR003613">
    <property type="entry name" value="Ubox_domain"/>
</dbReference>
<dbReference type="AlphaFoldDB" id="A0A0N4ZQD6"/>
<dbReference type="STRING" id="131310.A0A0N4ZQD6"/>
<dbReference type="Gene3D" id="3.30.40.10">
    <property type="entry name" value="Zinc/RING finger domain, C3HC4 (zinc finger)"/>
    <property type="match status" value="1"/>
</dbReference>
<keyword evidence="10" id="KW-0539">Nucleus</keyword>
<evidence type="ECO:0000313" key="13">
    <source>
        <dbReference type="WBParaSite" id="PTRK_0001073400.1"/>
    </source>
</evidence>
<dbReference type="InterPro" id="IPR013083">
    <property type="entry name" value="Znf_RING/FYVE/PHD"/>
</dbReference>
<reference evidence="13" key="1">
    <citation type="submission" date="2017-02" db="UniProtKB">
        <authorList>
            <consortium name="WormBaseParasite"/>
        </authorList>
    </citation>
    <scope>IDENTIFICATION</scope>
</reference>
<evidence type="ECO:0000256" key="10">
    <source>
        <dbReference type="ARBA" id="ARBA00023242"/>
    </source>
</evidence>
<dbReference type="PANTHER" id="PTHR13931">
    <property type="entry name" value="UBIQUITINATION FACTOR E4"/>
    <property type="match status" value="1"/>
</dbReference>
<evidence type="ECO:0000256" key="8">
    <source>
        <dbReference type="ARBA" id="ARBA00022679"/>
    </source>
</evidence>
<dbReference type="Pfam" id="PF04564">
    <property type="entry name" value="U-box"/>
    <property type="match status" value="1"/>
</dbReference>
<feature type="domain" description="U-box" evidence="11">
    <location>
        <begin position="942"/>
        <end position="1016"/>
    </location>
</feature>
<dbReference type="GO" id="GO:0036503">
    <property type="term" value="P:ERAD pathway"/>
    <property type="evidence" value="ECO:0007669"/>
    <property type="project" value="InterPro"/>
</dbReference>
<dbReference type="FunFam" id="3.30.40.10:FF:000055">
    <property type="entry name" value="Ubiquitin conjugation factor e4 a"/>
    <property type="match status" value="1"/>
</dbReference>
<dbReference type="UniPathway" id="UPA00143"/>
<evidence type="ECO:0000256" key="5">
    <source>
        <dbReference type="ARBA" id="ARBA00007434"/>
    </source>
</evidence>
<dbReference type="GO" id="GO:0000151">
    <property type="term" value="C:ubiquitin ligase complex"/>
    <property type="evidence" value="ECO:0007669"/>
    <property type="project" value="InterPro"/>
</dbReference>
<keyword evidence="7" id="KW-0963">Cytoplasm</keyword>
<evidence type="ECO:0000259" key="11">
    <source>
        <dbReference type="PROSITE" id="PS51698"/>
    </source>
</evidence>
<dbReference type="PROSITE" id="PS51698">
    <property type="entry name" value="U_BOX"/>
    <property type="match status" value="1"/>
</dbReference>
<protein>
    <recommendedName>
        <fullName evidence="6">RING-type E3 ubiquitin transferase</fullName>
        <ecNumber evidence="6">2.3.2.27</ecNumber>
    </recommendedName>
</protein>
<evidence type="ECO:0000256" key="4">
    <source>
        <dbReference type="ARBA" id="ARBA00004906"/>
    </source>
</evidence>
<keyword evidence="8" id="KW-0808">Transferase</keyword>
<comment type="similarity">
    <text evidence="5">Belongs to the ubiquitin conjugation factor E4 family.</text>
</comment>
<dbReference type="WBParaSite" id="PTRK_0001073400.1">
    <property type="protein sequence ID" value="PTRK_0001073400.1"/>
    <property type="gene ID" value="PTRK_0001073400"/>
</dbReference>